<dbReference type="InterPro" id="IPR016024">
    <property type="entry name" value="ARM-type_fold"/>
</dbReference>
<dbReference type="OrthoDB" id="69088at2759"/>
<gene>
    <name evidence="3" type="ORF">KP79_PYT03529</name>
</gene>
<dbReference type="AlphaFoldDB" id="A0A210Q7U0"/>
<reference evidence="3 4" key="1">
    <citation type="journal article" date="2017" name="Nat. Ecol. Evol.">
        <title>Scallop genome provides insights into evolution of bilaterian karyotype and development.</title>
        <authorList>
            <person name="Wang S."/>
            <person name="Zhang J."/>
            <person name="Jiao W."/>
            <person name="Li J."/>
            <person name="Xun X."/>
            <person name="Sun Y."/>
            <person name="Guo X."/>
            <person name="Huan P."/>
            <person name="Dong B."/>
            <person name="Zhang L."/>
            <person name="Hu X."/>
            <person name="Sun X."/>
            <person name="Wang J."/>
            <person name="Zhao C."/>
            <person name="Wang Y."/>
            <person name="Wang D."/>
            <person name="Huang X."/>
            <person name="Wang R."/>
            <person name="Lv J."/>
            <person name="Li Y."/>
            <person name="Zhang Z."/>
            <person name="Liu B."/>
            <person name="Lu W."/>
            <person name="Hui Y."/>
            <person name="Liang J."/>
            <person name="Zhou Z."/>
            <person name="Hou R."/>
            <person name="Li X."/>
            <person name="Liu Y."/>
            <person name="Li H."/>
            <person name="Ning X."/>
            <person name="Lin Y."/>
            <person name="Zhao L."/>
            <person name="Xing Q."/>
            <person name="Dou J."/>
            <person name="Li Y."/>
            <person name="Mao J."/>
            <person name="Guo H."/>
            <person name="Dou H."/>
            <person name="Li T."/>
            <person name="Mu C."/>
            <person name="Jiang W."/>
            <person name="Fu Q."/>
            <person name="Fu X."/>
            <person name="Miao Y."/>
            <person name="Liu J."/>
            <person name="Yu Q."/>
            <person name="Li R."/>
            <person name="Liao H."/>
            <person name="Li X."/>
            <person name="Kong Y."/>
            <person name="Jiang Z."/>
            <person name="Chourrout D."/>
            <person name="Li R."/>
            <person name="Bao Z."/>
        </authorList>
    </citation>
    <scope>NUCLEOTIDE SEQUENCE [LARGE SCALE GENOMIC DNA]</scope>
    <source>
        <strain evidence="3 4">PY_sf001</strain>
    </source>
</reference>
<feature type="domain" description="Integrator complex subunit 5 C-terminal" evidence="2">
    <location>
        <begin position="241"/>
        <end position="931"/>
    </location>
</feature>
<dbReference type="SUPFAM" id="SSF48371">
    <property type="entry name" value="ARM repeat"/>
    <property type="match status" value="1"/>
</dbReference>
<dbReference type="EMBL" id="NEDP02004679">
    <property type="protein sequence ID" value="OWF44790.1"/>
    <property type="molecule type" value="Genomic_DNA"/>
</dbReference>
<comment type="caution">
    <text evidence="3">The sequence shown here is derived from an EMBL/GenBank/DDBJ whole genome shotgun (WGS) entry which is preliminary data.</text>
</comment>
<name>A0A210Q7U0_MIZYE</name>
<dbReference type="PANTHER" id="PTHR31697:SF2">
    <property type="entry name" value="INTEGRATOR COMPLEX SUBUNIT 5"/>
    <property type="match status" value="1"/>
</dbReference>
<evidence type="ECO:0000259" key="1">
    <source>
        <dbReference type="Pfam" id="PF14837"/>
    </source>
</evidence>
<dbReference type="PANTHER" id="PTHR31697">
    <property type="entry name" value="INTEGRATOR COMPLEX SUBUNIT 5"/>
    <property type="match status" value="1"/>
</dbReference>
<dbReference type="Pfam" id="PF14838">
    <property type="entry name" value="INTS5_C"/>
    <property type="match status" value="1"/>
</dbReference>
<dbReference type="InterPro" id="IPR029444">
    <property type="entry name" value="INTS5_C"/>
</dbReference>
<dbReference type="STRING" id="6573.A0A210Q7U0"/>
<proteinExistence type="predicted"/>
<dbReference type="Proteomes" id="UP000242188">
    <property type="component" value="Unassembled WGS sequence"/>
</dbReference>
<organism evidence="3 4">
    <name type="scientific">Mizuhopecten yessoensis</name>
    <name type="common">Japanese scallop</name>
    <name type="synonym">Patinopecten yessoensis</name>
    <dbReference type="NCBI Taxonomy" id="6573"/>
    <lineage>
        <taxon>Eukaryota</taxon>
        <taxon>Metazoa</taxon>
        <taxon>Spiralia</taxon>
        <taxon>Lophotrochozoa</taxon>
        <taxon>Mollusca</taxon>
        <taxon>Bivalvia</taxon>
        <taxon>Autobranchia</taxon>
        <taxon>Pteriomorphia</taxon>
        <taxon>Pectinida</taxon>
        <taxon>Pectinoidea</taxon>
        <taxon>Pectinidae</taxon>
        <taxon>Mizuhopecten</taxon>
    </lineage>
</organism>
<dbReference type="GO" id="GO:0034472">
    <property type="term" value="P:snRNA 3'-end processing"/>
    <property type="evidence" value="ECO:0007669"/>
    <property type="project" value="TreeGrafter"/>
</dbReference>
<protein>
    <submittedName>
        <fullName evidence="3">Integrator complex subunit 5</fullName>
    </submittedName>
</protein>
<accession>A0A210Q7U0</accession>
<dbReference type="GO" id="GO:0032039">
    <property type="term" value="C:integrator complex"/>
    <property type="evidence" value="ECO:0007669"/>
    <property type="project" value="InterPro"/>
</dbReference>
<evidence type="ECO:0000313" key="4">
    <source>
        <dbReference type="Proteomes" id="UP000242188"/>
    </source>
</evidence>
<keyword evidence="4" id="KW-1185">Reference proteome</keyword>
<dbReference type="Pfam" id="PF14837">
    <property type="entry name" value="INTS5_N"/>
    <property type="match status" value="1"/>
</dbReference>
<sequence>MAAAIESTGRSSSENILTEVRKFLRGASNERPMGRESHTKSALYLLQTLPTARFAVLEHLCSVFDEAVSEHLMQLMLNNSENPVDENRGHLDGVIQDACGVLFNFIKTGPQAWAPIISSWSLELLGQISQKYASHRVVPHANSLNELLQLWMTCTPTKSLMEVATECFAAMIQGAPDTCVDALLEASVKYSPHFDWVVAHIGSCFPDTIITRVLMCGLKDFCHNGGRSADMEMMSEERIPKMASVVGILGHLASKHSQEIRQALMKLFEDSLNTNSDTLKVTTVPFLLQLASMSPMLLQILTTDLIQALTPSVLNKLSSQFANWKGSSSHEYESFLTLVIHLITMIDVGSYQVLQFFLNMAEPREKPGVEAPNTEVQQTCAVLLNRLVTELQRAVFHRHRDGKSDVPLLASLTPQAILITEMLLNSQGQKAECLVKLLSFVGLYNGEDCTAEILAYIITESKEWHQLKRFLELQLVKEVRLGDILGRTTCKLMAYLQPPIVYCPQRLLKNVLILLQRESKTENNSVIRSTLLFYMRENWESLIPLLSHTDLTVTMTTLKILEIVCLTRPMSSVSAIRVSSALIIVFFKSLELTDPHEAQLSVRVCKQCLHQLCHHSFTQCILLRFLLEGLTNRDTSFLFGAKRRTSDQTQHRDQHPKVSLLEENSKLGTTLTLPRSQSSVFHAGIIGSGLRSRSSGTGLLQEHVKRNKRCLLDILHTCSRQNFHHNVDVAMETDAVHSVPLRAKVRPLTLSGDLCRMIGSLVTELTTPDVLYNNRFWPEEDSLRFTVERDLYVWKVFEENPVLWDVIELFSGNSLAMCRCSPVLKSLVAALMNHFECSRLPHANDTPKQNESACRLIHCLSRSLLLPDPLKYVSELFALVTSYEAYLILLAVWKYMKENPPTEDPEEAKRRVCETRHTDVVRAILHSNIDKMGHLFFRFFKE</sequence>
<dbReference type="InterPro" id="IPR029445">
    <property type="entry name" value="INTS5_N"/>
</dbReference>
<dbReference type="InterPro" id="IPR040316">
    <property type="entry name" value="INTS5"/>
</dbReference>
<evidence type="ECO:0000313" key="3">
    <source>
        <dbReference type="EMBL" id="OWF44790.1"/>
    </source>
</evidence>
<feature type="domain" description="Integrator complex subunit 5 N-terminal" evidence="1">
    <location>
        <begin position="14"/>
        <end position="223"/>
    </location>
</feature>
<evidence type="ECO:0000259" key="2">
    <source>
        <dbReference type="Pfam" id="PF14838"/>
    </source>
</evidence>